<keyword evidence="11" id="KW-1185">Reference proteome</keyword>
<dbReference type="PRINTS" id="PR00171">
    <property type="entry name" value="SUGRTRNSPORT"/>
</dbReference>
<dbReference type="SUPFAM" id="SSF103473">
    <property type="entry name" value="MFS general substrate transporter"/>
    <property type="match status" value="1"/>
</dbReference>
<sequence length="489" mass="52062">MGLISPQLKNPPKYLLASILCSANGLLFGMDTGIIGPVTDMKDFKAEFGGSENATIHGLIVSSILIPAALSSFFAGHVADRLGRPKGICIGTFIFGLGAAIEAGAIHIAMFVVGRLIEGVGEGLFLGNLVVLICEISPTKTRGTLTTGPQLACTLGLVVGYFVSYGTSSIQSSLSWRTPWIVLSACAIIICGISLAFLPESPQWLGLHGRYQEAEEAWENLGVPLADREPVKAEVQVQEVESDTEEEEFNPGPKKKTAGAVLDIFSRDVRGRTALGVFLMGMQQWSGIDGVLYYAPQLFQKAGLASSEASFLASGVSALVIFAVTIPGLIYADSWGRRSSVILGGIGMGILMFTMGGLYAGDAVTGAGRWIVIICIYLFAALYSATWGITVKVYSAEIQPQCTRAAATTLAHSSNWVCNFTVALITPVLLAKSNFGVYILFGGCCVITVIVSILFMHETQGKSFKKIEESFKGSSVKGNRLWRRTAGKV</sequence>
<dbReference type="EMBL" id="MNBE01000723">
    <property type="protein sequence ID" value="OKO93969.1"/>
    <property type="molecule type" value="Genomic_DNA"/>
</dbReference>
<feature type="transmembrane region" description="Helical" evidence="8">
    <location>
        <begin position="180"/>
        <end position="198"/>
    </location>
</feature>
<evidence type="ECO:0000256" key="2">
    <source>
        <dbReference type="ARBA" id="ARBA00010992"/>
    </source>
</evidence>
<dbReference type="PROSITE" id="PS50850">
    <property type="entry name" value="MFS"/>
    <property type="match status" value="1"/>
</dbReference>
<feature type="transmembrane region" description="Helical" evidence="8">
    <location>
        <begin position="88"/>
        <end position="113"/>
    </location>
</feature>
<feature type="transmembrane region" description="Helical" evidence="8">
    <location>
        <begin position="119"/>
        <end position="138"/>
    </location>
</feature>
<keyword evidence="4 8" id="KW-0812">Transmembrane</keyword>
<comment type="similarity">
    <text evidence="2 7">Belongs to the major facilitator superfamily. Sugar transporter (TC 2.A.1.1) family.</text>
</comment>
<dbReference type="InterPro" id="IPR003663">
    <property type="entry name" value="Sugar/inositol_transpt"/>
</dbReference>
<feature type="transmembrane region" description="Helical" evidence="8">
    <location>
        <begin position="367"/>
        <end position="389"/>
    </location>
</feature>
<keyword evidence="3 7" id="KW-0813">Transport</keyword>
<dbReference type="AlphaFoldDB" id="A0A1Q5T132"/>
<proteinExistence type="inferred from homology"/>
<dbReference type="InterPro" id="IPR050360">
    <property type="entry name" value="MFS_Sugar_Transporters"/>
</dbReference>
<feature type="domain" description="Major facilitator superfamily (MFS) profile" evidence="9">
    <location>
        <begin position="17"/>
        <end position="460"/>
    </location>
</feature>
<feature type="transmembrane region" description="Helical" evidence="8">
    <location>
        <begin position="311"/>
        <end position="332"/>
    </location>
</feature>
<feature type="transmembrane region" description="Helical" evidence="8">
    <location>
        <begin position="341"/>
        <end position="361"/>
    </location>
</feature>
<keyword evidence="10" id="KW-0762">Sugar transport</keyword>
<keyword evidence="6 8" id="KW-0472">Membrane</keyword>
<feature type="transmembrane region" description="Helical" evidence="8">
    <location>
        <begin position="150"/>
        <end position="168"/>
    </location>
</feature>
<feature type="transmembrane region" description="Helical" evidence="8">
    <location>
        <begin position="435"/>
        <end position="456"/>
    </location>
</feature>
<dbReference type="InterPro" id="IPR036259">
    <property type="entry name" value="MFS_trans_sf"/>
</dbReference>
<reference evidence="10 11" key="1">
    <citation type="submission" date="2016-10" db="EMBL/GenBank/DDBJ databases">
        <title>Genome sequence of the ascomycete fungus Penicillium subrubescens.</title>
        <authorList>
            <person name="De Vries R.P."/>
            <person name="Peng M."/>
            <person name="Dilokpimol A."/>
            <person name="Hilden K."/>
            <person name="Makela M.R."/>
            <person name="Grigoriev I."/>
            <person name="Riley R."/>
            <person name="Granchi Z."/>
        </authorList>
    </citation>
    <scope>NUCLEOTIDE SEQUENCE [LARGE SCALE GENOMIC DNA]</scope>
    <source>
        <strain evidence="10 11">CBS 132785</strain>
    </source>
</reference>
<dbReference type="NCBIfam" id="TIGR00879">
    <property type="entry name" value="SP"/>
    <property type="match status" value="1"/>
</dbReference>
<dbReference type="Pfam" id="PF00083">
    <property type="entry name" value="Sugar_tr"/>
    <property type="match status" value="1"/>
</dbReference>
<accession>A0A1Q5T132</accession>
<protein>
    <submittedName>
        <fullName evidence="10">High-affinity glucose transporter</fullName>
    </submittedName>
</protein>
<feature type="transmembrane region" description="Helical" evidence="8">
    <location>
        <begin position="410"/>
        <end position="429"/>
    </location>
</feature>
<evidence type="ECO:0000256" key="3">
    <source>
        <dbReference type="ARBA" id="ARBA00022448"/>
    </source>
</evidence>
<dbReference type="PANTHER" id="PTHR48022">
    <property type="entry name" value="PLASTIDIC GLUCOSE TRANSPORTER 4"/>
    <property type="match status" value="1"/>
</dbReference>
<dbReference type="GO" id="GO:0005351">
    <property type="term" value="F:carbohydrate:proton symporter activity"/>
    <property type="evidence" value="ECO:0007669"/>
    <property type="project" value="TreeGrafter"/>
</dbReference>
<comment type="caution">
    <text evidence="10">The sequence shown here is derived from an EMBL/GenBank/DDBJ whole genome shotgun (WGS) entry which is preliminary data.</text>
</comment>
<evidence type="ECO:0000313" key="11">
    <source>
        <dbReference type="Proteomes" id="UP000186955"/>
    </source>
</evidence>
<name>A0A1Q5T132_9EURO</name>
<evidence type="ECO:0000259" key="9">
    <source>
        <dbReference type="PROSITE" id="PS50850"/>
    </source>
</evidence>
<dbReference type="PROSITE" id="PS00217">
    <property type="entry name" value="SUGAR_TRANSPORT_2"/>
    <property type="match status" value="1"/>
</dbReference>
<gene>
    <name evidence="10" type="ORF">PENSUB_12248</name>
</gene>
<evidence type="ECO:0000256" key="4">
    <source>
        <dbReference type="ARBA" id="ARBA00022692"/>
    </source>
</evidence>
<dbReference type="Proteomes" id="UP000186955">
    <property type="component" value="Unassembled WGS sequence"/>
</dbReference>
<dbReference type="FunFam" id="1.20.1250.20:FF:000134">
    <property type="entry name" value="MFS sugar transporter protein"/>
    <property type="match status" value="1"/>
</dbReference>
<dbReference type="InterPro" id="IPR020846">
    <property type="entry name" value="MFS_dom"/>
</dbReference>
<evidence type="ECO:0000313" key="10">
    <source>
        <dbReference type="EMBL" id="OKO93969.1"/>
    </source>
</evidence>
<feature type="transmembrane region" description="Helical" evidence="8">
    <location>
        <begin position="56"/>
        <end position="76"/>
    </location>
</feature>
<evidence type="ECO:0000256" key="5">
    <source>
        <dbReference type="ARBA" id="ARBA00022989"/>
    </source>
</evidence>
<comment type="subcellular location">
    <subcellularLocation>
        <location evidence="1">Membrane</location>
        <topology evidence="1">Multi-pass membrane protein</topology>
    </subcellularLocation>
</comment>
<dbReference type="InterPro" id="IPR005828">
    <property type="entry name" value="MFS_sugar_transport-like"/>
</dbReference>
<feature type="transmembrane region" description="Helical" evidence="8">
    <location>
        <begin position="14"/>
        <end position="36"/>
    </location>
</feature>
<evidence type="ECO:0000256" key="7">
    <source>
        <dbReference type="RuleBase" id="RU003346"/>
    </source>
</evidence>
<dbReference type="PANTHER" id="PTHR48022:SF30">
    <property type="entry name" value="MAJOR FACILITATOR SUPERFAMILY (MFS) PROFILE DOMAIN-CONTAINING PROTEIN"/>
    <property type="match status" value="1"/>
</dbReference>
<evidence type="ECO:0000256" key="1">
    <source>
        <dbReference type="ARBA" id="ARBA00004141"/>
    </source>
</evidence>
<dbReference type="Gene3D" id="1.20.1250.20">
    <property type="entry name" value="MFS general substrate transporter like domains"/>
    <property type="match status" value="1"/>
</dbReference>
<evidence type="ECO:0000256" key="8">
    <source>
        <dbReference type="SAM" id="Phobius"/>
    </source>
</evidence>
<dbReference type="InterPro" id="IPR005829">
    <property type="entry name" value="Sugar_transporter_CS"/>
</dbReference>
<dbReference type="PROSITE" id="PS00216">
    <property type="entry name" value="SUGAR_TRANSPORT_1"/>
    <property type="match status" value="1"/>
</dbReference>
<feature type="transmembrane region" description="Helical" evidence="8">
    <location>
        <begin position="274"/>
        <end position="295"/>
    </location>
</feature>
<keyword evidence="5 8" id="KW-1133">Transmembrane helix</keyword>
<dbReference type="GO" id="GO:0016020">
    <property type="term" value="C:membrane"/>
    <property type="evidence" value="ECO:0007669"/>
    <property type="project" value="UniProtKB-SubCell"/>
</dbReference>
<evidence type="ECO:0000256" key="6">
    <source>
        <dbReference type="ARBA" id="ARBA00023136"/>
    </source>
</evidence>
<organism evidence="10 11">
    <name type="scientific">Penicillium subrubescens</name>
    <dbReference type="NCBI Taxonomy" id="1316194"/>
    <lineage>
        <taxon>Eukaryota</taxon>
        <taxon>Fungi</taxon>
        <taxon>Dikarya</taxon>
        <taxon>Ascomycota</taxon>
        <taxon>Pezizomycotina</taxon>
        <taxon>Eurotiomycetes</taxon>
        <taxon>Eurotiomycetidae</taxon>
        <taxon>Eurotiales</taxon>
        <taxon>Aspergillaceae</taxon>
        <taxon>Penicillium</taxon>
    </lineage>
</organism>